<proteinExistence type="predicted"/>
<name>A0ABQ6IAU1_9MICO</name>
<dbReference type="Gene3D" id="3.40.1010.20">
    <property type="entry name" value="4-hydroxy-3-methylbut-2-enyl diphosphate reductase, catalytic domain"/>
    <property type="match status" value="1"/>
</dbReference>
<evidence type="ECO:0008006" key="3">
    <source>
        <dbReference type="Google" id="ProtNLM"/>
    </source>
</evidence>
<accession>A0ABQ6IAU1</accession>
<reference evidence="2" key="1">
    <citation type="journal article" date="2019" name="Int. J. Syst. Evol. Microbiol.">
        <title>The Global Catalogue of Microorganisms (GCM) 10K type strain sequencing project: providing services to taxonomists for standard genome sequencing and annotation.</title>
        <authorList>
            <consortium name="The Broad Institute Genomics Platform"/>
            <consortium name="The Broad Institute Genome Sequencing Center for Infectious Disease"/>
            <person name="Wu L."/>
            <person name="Ma J."/>
        </authorList>
    </citation>
    <scope>NUCLEOTIDE SEQUENCE [LARGE SCALE GENOMIC DNA]</scope>
    <source>
        <strain evidence="2">NBRC 112299</strain>
    </source>
</reference>
<sequence>MPPTASTVPPRLDESWLDGVTTVGVSSGASVPEILVRDLLDRLAGLGFGSVEEVTTATEDLMFSLPREIRADMKAKAAAS</sequence>
<evidence type="ECO:0000313" key="1">
    <source>
        <dbReference type="EMBL" id="GMA34929.1"/>
    </source>
</evidence>
<evidence type="ECO:0000313" key="2">
    <source>
        <dbReference type="Proteomes" id="UP001157125"/>
    </source>
</evidence>
<organism evidence="1 2">
    <name type="scientific">Demequina litorisediminis</name>
    <dbReference type="NCBI Taxonomy" id="1849022"/>
    <lineage>
        <taxon>Bacteria</taxon>
        <taxon>Bacillati</taxon>
        <taxon>Actinomycetota</taxon>
        <taxon>Actinomycetes</taxon>
        <taxon>Micrococcales</taxon>
        <taxon>Demequinaceae</taxon>
        <taxon>Demequina</taxon>
    </lineage>
</organism>
<gene>
    <name evidence="1" type="ORF">GCM10025876_11330</name>
</gene>
<keyword evidence="2" id="KW-1185">Reference proteome</keyword>
<dbReference type="Proteomes" id="UP001157125">
    <property type="component" value="Unassembled WGS sequence"/>
</dbReference>
<comment type="caution">
    <text evidence="1">The sequence shown here is derived from an EMBL/GenBank/DDBJ whole genome shotgun (WGS) entry which is preliminary data.</text>
</comment>
<protein>
    <recommendedName>
        <fullName evidence="3">4-hydroxy-3-methylbut-2-enyl diphosphate reductase</fullName>
    </recommendedName>
</protein>
<dbReference type="EMBL" id="BSUN01000001">
    <property type="protein sequence ID" value="GMA34929.1"/>
    <property type="molecule type" value="Genomic_DNA"/>
</dbReference>